<dbReference type="AlphaFoldDB" id="A0A2T9YQY8"/>
<organism evidence="1 2">
    <name type="scientific">Furculomyces boomerangus</name>
    <dbReference type="NCBI Taxonomy" id="61424"/>
    <lineage>
        <taxon>Eukaryota</taxon>
        <taxon>Fungi</taxon>
        <taxon>Fungi incertae sedis</taxon>
        <taxon>Zoopagomycota</taxon>
        <taxon>Kickxellomycotina</taxon>
        <taxon>Harpellomycetes</taxon>
        <taxon>Harpellales</taxon>
        <taxon>Harpellaceae</taxon>
        <taxon>Furculomyces</taxon>
    </lineage>
</organism>
<evidence type="ECO:0000313" key="2">
    <source>
        <dbReference type="Proteomes" id="UP000245699"/>
    </source>
</evidence>
<keyword evidence="2" id="KW-1185">Reference proteome</keyword>
<protein>
    <submittedName>
        <fullName evidence="1">Uncharacterized protein</fullName>
    </submittedName>
</protein>
<comment type="caution">
    <text evidence="1">The sequence shown here is derived from an EMBL/GenBank/DDBJ whole genome shotgun (WGS) entry which is preliminary data.</text>
</comment>
<dbReference type="Proteomes" id="UP000245699">
    <property type="component" value="Unassembled WGS sequence"/>
</dbReference>
<accession>A0A2T9YQY8</accession>
<proteinExistence type="predicted"/>
<reference evidence="1 2" key="1">
    <citation type="journal article" date="2018" name="MBio">
        <title>Comparative Genomics Reveals the Core Gene Toolbox for the Fungus-Insect Symbiosis.</title>
        <authorList>
            <person name="Wang Y."/>
            <person name="Stata M."/>
            <person name="Wang W."/>
            <person name="Stajich J.E."/>
            <person name="White M.M."/>
            <person name="Moncalvo J.M."/>
        </authorList>
    </citation>
    <scope>NUCLEOTIDE SEQUENCE [LARGE SCALE GENOMIC DNA]</scope>
    <source>
        <strain evidence="1 2">AUS-77-4</strain>
    </source>
</reference>
<gene>
    <name evidence="1" type="ORF">BB559_002937</name>
</gene>
<name>A0A2T9YQY8_9FUNG</name>
<sequence>MTEINNIGGFENMEEAIYSGEIVDTNSTVFEDKESATDSIEKISIKVKDPTYIKHNRTRFTASITARKASLLILGLFSDVPSIKPTKIVKNIKNKHKASINYIKSIRVLEKPKSESKISIEESFKLIPPFLEQLEKNNPESITILKTESKKFFSCYI</sequence>
<evidence type="ECO:0000313" key="1">
    <source>
        <dbReference type="EMBL" id="PVU94747.1"/>
    </source>
</evidence>
<dbReference type="EMBL" id="MBFT01000223">
    <property type="protein sequence ID" value="PVU94747.1"/>
    <property type="molecule type" value="Genomic_DNA"/>
</dbReference>